<feature type="non-terminal residue" evidence="5">
    <location>
        <position position="1"/>
    </location>
</feature>
<dbReference type="Gene3D" id="1.20.5.120">
    <property type="entry name" value="Proteasome activator pa28, N-terminal domain"/>
    <property type="match status" value="1"/>
</dbReference>
<reference evidence="5" key="1">
    <citation type="journal article" date="2011" name="PLoS ONE">
        <title>A deep insight into the sialotranscriptome of the gulf coast tick, Amblyomma maculatum.</title>
        <authorList>
            <person name="Karim S."/>
            <person name="Singh P."/>
            <person name="Ribeiro J.M."/>
        </authorList>
    </citation>
    <scope>NUCLEOTIDE SEQUENCE</scope>
    <source>
        <tissue evidence="5">Salivary gland</tissue>
    </source>
</reference>
<evidence type="ECO:0008006" key="6">
    <source>
        <dbReference type="Google" id="ProtNLM"/>
    </source>
</evidence>
<dbReference type="InterPro" id="IPR036997">
    <property type="entry name" value="PA28_C_sf"/>
</dbReference>
<dbReference type="GO" id="GO:0061133">
    <property type="term" value="F:endopeptidase activator activity"/>
    <property type="evidence" value="ECO:0007669"/>
    <property type="project" value="TreeGrafter"/>
</dbReference>
<feature type="domain" description="Proteasome activator PA28 N-terminal" evidence="3">
    <location>
        <begin position="67"/>
        <end position="124"/>
    </location>
</feature>
<feature type="domain" description="Proteasome activator PA28 C-terminal" evidence="4">
    <location>
        <begin position="161"/>
        <end position="303"/>
    </location>
</feature>
<evidence type="ECO:0000256" key="1">
    <source>
        <dbReference type="ARBA" id="ARBA00005883"/>
    </source>
</evidence>
<proteinExistence type="evidence at transcript level"/>
<dbReference type="InterPro" id="IPR009077">
    <property type="entry name" value="Proteasome_activ_PA28"/>
</dbReference>
<dbReference type="InterPro" id="IPR036252">
    <property type="entry name" value="Proteasome_activ_sf"/>
</dbReference>
<evidence type="ECO:0000259" key="3">
    <source>
        <dbReference type="Pfam" id="PF02251"/>
    </source>
</evidence>
<dbReference type="EMBL" id="JO841128">
    <property type="protein sequence ID" value="AEO32745.1"/>
    <property type="molecule type" value="mRNA"/>
</dbReference>
<comment type="similarity">
    <text evidence="1">Belongs to the PA28 family.</text>
</comment>
<dbReference type="InterPro" id="IPR036996">
    <property type="entry name" value="PA28_N_sf"/>
</dbReference>
<dbReference type="GO" id="GO:0005737">
    <property type="term" value="C:cytoplasm"/>
    <property type="evidence" value="ECO:0007669"/>
    <property type="project" value="TreeGrafter"/>
</dbReference>
<protein>
    <recommendedName>
        <fullName evidence="6">Proteasome activator PA28 C-terminal domain-containing protein</fullName>
    </recommendedName>
</protein>
<sequence length="306" mass="34858">PSSSGLSLPCDLPSPVRGSVQIFLFRLRKTRKTICTSPRLSKLNKASKVMESLFATAERLSVSTPGKIKVEEYKERLKKEAEELVLHKFPEKILELETLLKTEKFSKTDLTAVHVDINIPVPEPPFINHEADLPAAKKRRLETLENEITGTKVLVLPTGSVTTNSHIVSIVDIVKPKIWQLVDDTNILKMWIQFLIPRIEDGNNFGVSIQEDALTEIRAVEGEAAAFFDQISRYFLTRGKIIAKVAKYPHVDDFRRTVQELDEKQYVSLRLVLCELKNHYATLHDLITKNLEKIKRPRSSNAENMY</sequence>
<keyword evidence="2" id="KW-0647">Proteasome</keyword>
<organism evidence="5">
    <name type="scientific">Amblyomma maculatum</name>
    <name type="common">Gulf Coast tick</name>
    <dbReference type="NCBI Taxonomy" id="34609"/>
    <lineage>
        <taxon>Eukaryota</taxon>
        <taxon>Metazoa</taxon>
        <taxon>Ecdysozoa</taxon>
        <taxon>Arthropoda</taxon>
        <taxon>Chelicerata</taxon>
        <taxon>Arachnida</taxon>
        <taxon>Acari</taxon>
        <taxon>Parasitiformes</taxon>
        <taxon>Ixodida</taxon>
        <taxon>Ixodoidea</taxon>
        <taxon>Ixodidae</taxon>
        <taxon>Amblyomminae</taxon>
        <taxon>Amblyomma</taxon>
    </lineage>
</organism>
<dbReference type="Pfam" id="PF02251">
    <property type="entry name" value="PA28_N"/>
    <property type="match status" value="1"/>
</dbReference>
<dbReference type="FunFam" id="1.20.120.180:FF:000001">
    <property type="entry name" value="Proteasome activator complex subunit 3"/>
    <property type="match status" value="1"/>
</dbReference>
<dbReference type="PANTHER" id="PTHR10660:SF2">
    <property type="entry name" value="LD45860P"/>
    <property type="match status" value="1"/>
</dbReference>
<evidence type="ECO:0000259" key="4">
    <source>
        <dbReference type="Pfam" id="PF02252"/>
    </source>
</evidence>
<dbReference type="Pfam" id="PF02252">
    <property type="entry name" value="PA28_C"/>
    <property type="match status" value="1"/>
</dbReference>
<dbReference type="InterPro" id="IPR003186">
    <property type="entry name" value="PA28_C"/>
</dbReference>
<name>G3MGX7_AMBMU</name>
<dbReference type="GO" id="GO:0061136">
    <property type="term" value="P:regulation of proteasomal protein catabolic process"/>
    <property type="evidence" value="ECO:0007669"/>
    <property type="project" value="TreeGrafter"/>
</dbReference>
<dbReference type="AlphaFoldDB" id="G3MGX7"/>
<evidence type="ECO:0000313" key="5">
    <source>
        <dbReference type="EMBL" id="AEO32745.1"/>
    </source>
</evidence>
<dbReference type="Gene3D" id="1.20.120.180">
    <property type="entry name" value="Proteasome activator pa28, C-terminal domain"/>
    <property type="match status" value="1"/>
</dbReference>
<dbReference type="GO" id="GO:2000045">
    <property type="term" value="P:regulation of G1/S transition of mitotic cell cycle"/>
    <property type="evidence" value="ECO:0007669"/>
    <property type="project" value="TreeGrafter"/>
</dbReference>
<evidence type="ECO:0000256" key="2">
    <source>
        <dbReference type="ARBA" id="ARBA00022942"/>
    </source>
</evidence>
<dbReference type="PANTHER" id="PTHR10660">
    <property type="entry name" value="PROTEASOME REGULATOR PA28"/>
    <property type="match status" value="1"/>
</dbReference>
<dbReference type="InterPro" id="IPR003185">
    <property type="entry name" value="Proteasome_activ_PA28_N"/>
</dbReference>
<dbReference type="GO" id="GO:0005654">
    <property type="term" value="C:nucleoplasm"/>
    <property type="evidence" value="ECO:0007669"/>
    <property type="project" value="TreeGrafter"/>
</dbReference>
<accession>G3MGX7</accession>
<dbReference type="SUPFAM" id="SSF47216">
    <property type="entry name" value="Proteasome activator"/>
    <property type="match status" value="1"/>
</dbReference>
<dbReference type="GO" id="GO:0008537">
    <property type="term" value="C:proteasome activator complex"/>
    <property type="evidence" value="ECO:0007669"/>
    <property type="project" value="InterPro"/>
</dbReference>